<feature type="compositionally biased region" description="Low complexity" evidence="1">
    <location>
        <begin position="82"/>
        <end position="98"/>
    </location>
</feature>
<evidence type="ECO:0000313" key="2">
    <source>
        <dbReference type="EMBL" id="VEL38271.1"/>
    </source>
</evidence>
<protein>
    <submittedName>
        <fullName evidence="2">Uncharacterized protein</fullName>
    </submittedName>
</protein>
<proteinExistence type="predicted"/>
<feature type="region of interest" description="Disordered" evidence="1">
    <location>
        <begin position="82"/>
        <end position="110"/>
    </location>
</feature>
<dbReference type="AlphaFoldDB" id="A0A448XJM3"/>
<organism evidence="2 3">
    <name type="scientific">Protopolystoma xenopodis</name>
    <dbReference type="NCBI Taxonomy" id="117903"/>
    <lineage>
        <taxon>Eukaryota</taxon>
        <taxon>Metazoa</taxon>
        <taxon>Spiralia</taxon>
        <taxon>Lophotrochozoa</taxon>
        <taxon>Platyhelminthes</taxon>
        <taxon>Monogenea</taxon>
        <taxon>Polyopisthocotylea</taxon>
        <taxon>Polystomatidea</taxon>
        <taxon>Polystomatidae</taxon>
        <taxon>Protopolystoma</taxon>
    </lineage>
</organism>
<reference evidence="2" key="1">
    <citation type="submission" date="2018-11" db="EMBL/GenBank/DDBJ databases">
        <authorList>
            <consortium name="Pathogen Informatics"/>
        </authorList>
    </citation>
    <scope>NUCLEOTIDE SEQUENCE</scope>
</reference>
<evidence type="ECO:0000256" key="1">
    <source>
        <dbReference type="SAM" id="MobiDB-lite"/>
    </source>
</evidence>
<evidence type="ECO:0000313" key="3">
    <source>
        <dbReference type="Proteomes" id="UP000784294"/>
    </source>
</evidence>
<dbReference type="Proteomes" id="UP000784294">
    <property type="component" value="Unassembled WGS sequence"/>
</dbReference>
<feature type="compositionally biased region" description="Polar residues" evidence="1">
    <location>
        <begin position="99"/>
        <end position="110"/>
    </location>
</feature>
<dbReference type="EMBL" id="CAAALY010257414">
    <property type="protein sequence ID" value="VEL38271.1"/>
    <property type="molecule type" value="Genomic_DNA"/>
</dbReference>
<sequence length="110" mass="11792">MCVCVMVAQSDDIVARLRPPTHPFKNWRDQTEAYRPDGQLACRGGSRAMRAEGSRGLVRVARAITDLSGLFFNMSNLSLLTSPGCSSSGPHSHFPPDSVSGSNQPDSASN</sequence>
<accession>A0A448XJM3</accession>
<keyword evidence="3" id="KW-1185">Reference proteome</keyword>
<gene>
    <name evidence="2" type="ORF">PXEA_LOCUS31711</name>
</gene>
<name>A0A448XJM3_9PLAT</name>
<comment type="caution">
    <text evidence="2">The sequence shown here is derived from an EMBL/GenBank/DDBJ whole genome shotgun (WGS) entry which is preliminary data.</text>
</comment>